<dbReference type="PROSITE" id="PS52004">
    <property type="entry name" value="KS3_2"/>
    <property type="match status" value="1"/>
</dbReference>
<dbReference type="InterPro" id="IPR029063">
    <property type="entry name" value="SAM-dependent_MTases_sf"/>
</dbReference>
<dbReference type="SUPFAM" id="SSF53474">
    <property type="entry name" value="alpha/beta-Hydrolases"/>
    <property type="match status" value="1"/>
</dbReference>
<dbReference type="GO" id="GO:0031177">
    <property type="term" value="F:phosphopantetheine binding"/>
    <property type="evidence" value="ECO:0007669"/>
    <property type="project" value="InterPro"/>
</dbReference>
<keyword evidence="4" id="KW-0489">Methyltransferase</keyword>
<dbReference type="InterPro" id="IPR042104">
    <property type="entry name" value="PKS_dehydratase_sf"/>
</dbReference>
<dbReference type="SUPFAM" id="SSF52151">
    <property type="entry name" value="FabD/lysophospholipase-like"/>
    <property type="match status" value="1"/>
</dbReference>
<feature type="domain" description="PKS/mFAS DH" evidence="11">
    <location>
        <begin position="1277"/>
        <end position="1586"/>
    </location>
</feature>
<sequence>MINTFTPPSLVVFGPQTPHPTADQLERIRATLLNNAHLQSFAAAIEDLDSFWELLVNADPNLANLAGSEQLHLLRTWLDQGTFPPTSSNPLSNAVLTPLTVIVHVVEYLDSLNDQALGCSHSELLQSVTDAGIQGFCSGLLTAVAVALIGAYVDLDESSGELEKEAACLAVRWTNPEQERSVRSSLEDTPEAYISVVTSADTITVTLDARSVNQFKQAIATAGASFTTIPLRGRFHHSDHTEAVKQIRTLLSSVPGLQYPADSLPLASIRDGSGHLIAQGQSLEDCVVTSMLLNLSDWHATITRSIACISDRSPGQKAQVLALGLNECIPRSLAAEHELEVRNVLAVKSAKAGHNTRSDISHALPEDAIAIIGMACRFPGADDLEEFWDVLQSGSTMVGTLPKDRFETIGLRRSPETDKVFRGNFLRDGFAFDHRFFGKSSREATSMDPQHKLVLQVAYETLESSGYFNKATRPTDVGVYVGVAASDYEDNVASHSANAFSVLGMVRAFNSGKISHFFGFDGPSLVFDTACSSSAVAIHTASRAIQTGDCSMALAGGVNVITSPILHQNLAAANFLSPTGASKAFDSKADGYCRGEGSGLVMLKRYSAAVADGDEILGVLAGSAVNQNDNSAPITVPVSESQSHLYRTVLKSSGLSAKEVSFVEAHGTGTPKGDPIECASIRQVFGRHPDRKLHFGSVKGNIGHTEAASGVAGLIKTLLMMERRLIPPQASFQSLNPNIPPLELANMEIPRSIKKWDAKRMVAFVNNYGAAGSNAALAVTQAPKRIDSKHYTDTLTQEDLSVNSAVYPVMITAKSAASLQAYAQALEDFLSHHRYIDQSKLLADVTYSLAYRKARDMPYSFGVKVKSIPELRQQLNTCKSQPLCAPSAPPQDKPIVLVFCGQTDTTVKFSKDAFNVLPVVQKHLRQCDTILQSKGLNSIFPTIFQNDPISDVVDLNMALFSLQYSMAMSWLDAGLRVHTIIGHSFGELTALAVAGYLSLEDAIHLIAGRARLMQTEWPAERGAMLAIDATKSKVLELIASAQQEHEDAYLEIACYNGPSSHVVVGSKAAIQALEEITSSSSPPVRSSALNVAYGFHSAFVDSIMTEYTKVVSEVVLRKPKISVQLCSSNEQSVKRHISYERLASQSRRPVYFSDTVGRIEQFYGACRWVEAGVGTAAMALVRRALQGSSVDGHAFHSVKLSDDDALKPLADLTLDLWNAGVKLQYLPFVSPPYEARFQLLNLPPYQFEKHTHKLEYIDRHESAETKLIDNELSNQTPTLVSLAKYQSSDQRSAFFNVDQSVEDFVVSIEGHSVLGNPLCPVSLYVEVATRAAKLIAVDIDPSKYTPRVENLVISAPLGRDMDRKIDVLLEGLDGEKNAWHFRVSSSPRDSDGSTNHATAVIRLCSTQTTSLEPRMKQIRRLVDYDRVNAILADPAAAGVHGSMVYKLFDRVVNYSNIYRGVTRIASKGNEVSGIVSMPISVSSALRETSCDPLAIDNFTQVAGLHVNGLDDCNEDEVYICSTVEELYDLRDAKRTGHNSWLVYSICSGNGGKELSNDIYVFDPDSKTIAVMILGVKFHKTNINALKRVLSRANASGTAPITTKSSPLAADKTRSIRRPTLPYPKQKQAEVYSRPKPTAGIRSQVAKLLNEVADIPIDDLTDTAKLEDIGIDSLMATELLAAIRKHFGIDISTGEFESIVDFKSLCEALDGSGGSDNSSSETDSGSESVETSATTPLSESIGETFQNDIIYKLATLVKEHLEFDGELFVDTKLGDAGLDSLMGIELGNDIQKQFGAAIDVMKLDSDTTFGQLSELVFPSSRDKTAQSLSEELLRVKILGGNFDEETPKETLQYRIDCVEESEIVMQSPDMNLNGIDEDFRTIRSDYSRFAEETGWAGFRTKVYPQQQQLVLAYVLEAFSELGCNLSSLKVGDFISPVPCLPKHDKVVSQYLAVLRDASIVARKGDGYVRTNVAVPRITSAELLEKMLISFPQHSSELKLLHSTGSKLAKILAGSIDPIHIIFRTKADRDLLEDVYTNSPMFATGTKVMGNFLQQALKHRGSGKLRILELGAGTGGTTKHMVEILSSLGVDFSYTFTDLSSSLVAAAKRKFSQYSGMKYTVLDIEKNPPEDMLGEYHIILSSNCVHATKSLLVSSTNARKMLRSDGVLCLLELTKNLYWLDCVFGLLEGWWLFEDGRQHVLASETLWQQTLLKAGFKHVDWSDDASEESDQYRVVVGFASAASHGAGSVHVAKETVEFQRVGNTVLEADIYYPRKPDDGEKRRPIAIMIHGGGHIMLSRKDVRPKQTRLLLDRGFIPISIDYRLCPEVTLTEGPMADVCTALEWARNSLPTMTLSRPDVRPDGSKVAVVGWSTGGTLALTLGWTAPQRGIAPPNATLAFYCPSDYESDFWKSPNFPENTTPADAAVDYDLLEGIRDQPFTAHKVPRDQGAVAGWMTLKDPRSRIALHMNWKGQSLPTLLDGLPCGSTVDPAEAKQYLSRPQPSSERIREVSPFAQVALGNYQTPTFFVHGTLDDLVPCDHTEKISAGLAARGVATGLSIVEGAHHYFDLYPETERRFRDAVARGYDFLCDQLGMV</sequence>
<evidence type="ECO:0000256" key="6">
    <source>
        <dbReference type="ARBA" id="ARBA00023268"/>
    </source>
</evidence>
<dbReference type="SUPFAM" id="SSF53901">
    <property type="entry name" value="Thiolase-like"/>
    <property type="match status" value="1"/>
</dbReference>
<keyword evidence="6" id="KW-0511">Multifunctional enzyme</keyword>
<evidence type="ECO:0000256" key="2">
    <source>
        <dbReference type="ARBA" id="ARBA00022450"/>
    </source>
</evidence>
<dbReference type="SMART" id="SM00825">
    <property type="entry name" value="PKS_KS"/>
    <property type="match status" value="1"/>
</dbReference>
<dbReference type="PROSITE" id="PS00606">
    <property type="entry name" value="KS3_1"/>
    <property type="match status" value="1"/>
</dbReference>
<dbReference type="PANTHER" id="PTHR43775">
    <property type="entry name" value="FATTY ACID SYNTHASE"/>
    <property type="match status" value="1"/>
</dbReference>
<reference evidence="12" key="1">
    <citation type="submission" date="2020-01" db="EMBL/GenBank/DDBJ databases">
        <authorList>
            <person name="Liu X."/>
        </authorList>
    </citation>
    <scope>NUCLEOTIDE SEQUENCE</scope>
    <source>
        <strain evidence="12">40.3</strain>
    </source>
</reference>
<dbReference type="Gene3D" id="3.10.129.110">
    <property type="entry name" value="Polyketide synthase dehydratase"/>
    <property type="match status" value="1"/>
</dbReference>
<dbReference type="Pfam" id="PF00698">
    <property type="entry name" value="Acyl_transf_1"/>
    <property type="match status" value="1"/>
</dbReference>
<evidence type="ECO:0000259" key="10">
    <source>
        <dbReference type="PROSITE" id="PS52004"/>
    </source>
</evidence>
<dbReference type="InterPro" id="IPR001227">
    <property type="entry name" value="Ac_transferase_dom_sf"/>
</dbReference>
<feature type="compositionally biased region" description="Low complexity" evidence="8">
    <location>
        <begin position="1714"/>
        <end position="1731"/>
    </location>
</feature>
<dbReference type="InterPro" id="IPR014043">
    <property type="entry name" value="Acyl_transferase_dom"/>
</dbReference>
<dbReference type="GO" id="GO:0044550">
    <property type="term" value="P:secondary metabolite biosynthetic process"/>
    <property type="evidence" value="ECO:0007669"/>
    <property type="project" value="UniProtKB-ARBA"/>
</dbReference>
<dbReference type="GO" id="GO:0006633">
    <property type="term" value="P:fatty acid biosynthetic process"/>
    <property type="evidence" value="ECO:0007669"/>
    <property type="project" value="InterPro"/>
</dbReference>
<feature type="region of interest" description="Disordered" evidence="8">
    <location>
        <begin position="1710"/>
        <end position="1736"/>
    </location>
</feature>
<dbReference type="EMBL" id="MN970214">
    <property type="protein sequence ID" value="QTA73096.1"/>
    <property type="molecule type" value="Genomic_DNA"/>
</dbReference>
<dbReference type="Pfam" id="PF00550">
    <property type="entry name" value="PP-binding"/>
    <property type="match status" value="2"/>
</dbReference>
<dbReference type="Pfam" id="PF20434">
    <property type="entry name" value="BD-FAE"/>
    <property type="match status" value="1"/>
</dbReference>
<dbReference type="InterPro" id="IPR020841">
    <property type="entry name" value="PKS_Beta-ketoAc_synthase_dom"/>
</dbReference>
<dbReference type="InterPro" id="IPR029058">
    <property type="entry name" value="AB_hydrolase_fold"/>
</dbReference>
<feature type="active site" description="Proton donor; for dehydratase activity" evidence="7">
    <location>
        <position position="1496"/>
    </location>
</feature>
<name>A0A8A3WUJ5_EPING</name>
<dbReference type="InterPro" id="IPR001375">
    <property type="entry name" value="Peptidase_S9_cat"/>
</dbReference>
<dbReference type="GO" id="GO:0008168">
    <property type="term" value="F:methyltransferase activity"/>
    <property type="evidence" value="ECO:0007669"/>
    <property type="project" value="UniProtKB-KW"/>
</dbReference>
<dbReference type="InterPro" id="IPR049551">
    <property type="entry name" value="PKS_DH_C"/>
</dbReference>
<keyword evidence="3" id="KW-0597">Phosphoprotein</keyword>
<dbReference type="CDD" id="cd00833">
    <property type="entry name" value="PKS"/>
    <property type="match status" value="1"/>
</dbReference>
<dbReference type="Gene3D" id="3.30.70.3290">
    <property type="match status" value="1"/>
</dbReference>
<dbReference type="InterPro" id="IPR016035">
    <property type="entry name" value="Acyl_Trfase/lysoPLipase"/>
</dbReference>
<dbReference type="SUPFAM" id="SSF53335">
    <property type="entry name" value="S-adenosyl-L-methionine-dependent methyltransferases"/>
    <property type="match status" value="1"/>
</dbReference>
<dbReference type="Pfam" id="PF00326">
    <property type="entry name" value="Peptidase_S9"/>
    <property type="match status" value="1"/>
</dbReference>
<dbReference type="GO" id="GO:0004315">
    <property type="term" value="F:3-oxoacyl-[acyl-carrier-protein] synthase activity"/>
    <property type="evidence" value="ECO:0007669"/>
    <property type="project" value="InterPro"/>
</dbReference>
<evidence type="ECO:0008006" key="13">
    <source>
        <dbReference type="Google" id="ProtNLM"/>
    </source>
</evidence>
<dbReference type="GO" id="GO:0006508">
    <property type="term" value="P:proteolysis"/>
    <property type="evidence" value="ECO:0007669"/>
    <property type="project" value="InterPro"/>
</dbReference>
<dbReference type="InterPro" id="IPR013217">
    <property type="entry name" value="Methyltransf_12"/>
</dbReference>
<feature type="domain" description="Carrier" evidence="9">
    <location>
        <begin position="1743"/>
        <end position="1819"/>
    </location>
</feature>
<dbReference type="Pfam" id="PF00109">
    <property type="entry name" value="ketoacyl-synt"/>
    <property type="match status" value="1"/>
</dbReference>
<dbReference type="InterPro" id="IPR016036">
    <property type="entry name" value="Malonyl_transacylase_ACP-bd"/>
</dbReference>
<dbReference type="InterPro" id="IPR009081">
    <property type="entry name" value="PP-bd_ACP"/>
</dbReference>
<keyword evidence="2" id="KW-0596">Phosphopantetheine</keyword>
<dbReference type="Gene3D" id="3.40.50.150">
    <property type="entry name" value="Vaccinia Virus protein VP39"/>
    <property type="match status" value="1"/>
</dbReference>
<evidence type="ECO:0000256" key="1">
    <source>
        <dbReference type="ARBA" id="ARBA00004721"/>
    </source>
</evidence>
<dbReference type="Gene3D" id="3.40.366.10">
    <property type="entry name" value="Malonyl-Coenzyme A Acyl Carrier Protein, domain 2"/>
    <property type="match status" value="2"/>
</dbReference>
<proteinExistence type="predicted"/>
<evidence type="ECO:0000256" key="5">
    <source>
        <dbReference type="ARBA" id="ARBA00022679"/>
    </source>
</evidence>
<dbReference type="InterPro" id="IPR016039">
    <property type="entry name" value="Thiolase-like"/>
</dbReference>
<organism evidence="12">
    <name type="scientific">Epicoccum nigrum</name>
    <name type="common">Soil fungus</name>
    <name type="synonym">Epicoccum purpurascens</name>
    <dbReference type="NCBI Taxonomy" id="105696"/>
    <lineage>
        <taxon>Eukaryota</taxon>
        <taxon>Fungi</taxon>
        <taxon>Dikarya</taxon>
        <taxon>Ascomycota</taxon>
        <taxon>Pezizomycotina</taxon>
        <taxon>Dothideomycetes</taxon>
        <taxon>Pleosporomycetidae</taxon>
        <taxon>Pleosporales</taxon>
        <taxon>Pleosporineae</taxon>
        <taxon>Didymellaceae</taxon>
        <taxon>Epicoccum</taxon>
    </lineage>
</organism>
<dbReference type="Pfam" id="PF02801">
    <property type="entry name" value="Ketoacyl-synt_C"/>
    <property type="match status" value="1"/>
</dbReference>
<dbReference type="CDD" id="cd02440">
    <property type="entry name" value="AdoMet_MTases"/>
    <property type="match status" value="1"/>
</dbReference>
<feature type="region of interest" description="C-terminal hotdog fold" evidence="7">
    <location>
        <begin position="1436"/>
        <end position="1586"/>
    </location>
</feature>
<dbReference type="InterPro" id="IPR006162">
    <property type="entry name" value="Ppantetheine_attach_site"/>
</dbReference>
<dbReference type="Pfam" id="PF14765">
    <property type="entry name" value="PS-DH"/>
    <property type="match status" value="1"/>
</dbReference>
<dbReference type="PROSITE" id="PS00012">
    <property type="entry name" value="PHOSPHOPANTETHEINE"/>
    <property type="match status" value="2"/>
</dbReference>
<dbReference type="PROSITE" id="PS50075">
    <property type="entry name" value="CARRIER"/>
    <property type="match status" value="2"/>
</dbReference>
<dbReference type="GO" id="GO:0004312">
    <property type="term" value="F:fatty acid synthase activity"/>
    <property type="evidence" value="ECO:0007669"/>
    <property type="project" value="TreeGrafter"/>
</dbReference>
<evidence type="ECO:0000256" key="3">
    <source>
        <dbReference type="ARBA" id="ARBA00022553"/>
    </source>
</evidence>
<dbReference type="Pfam" id="PF08242">
    <property type="entry name" value="Methyltransf_12"/>
    <property type="match status" value="1"/>
</dbReference>
<dbReference type="Gene3D" id="3.40.50.1820">
    <property type="entry name" value="alpha/beta hydrolase"/>
    <property type="match status" value="1"/>
</dbReference>
<evidence type="ECO:0000256" key="7">
    <source>
        <dbReference type="PROSITE-ProRule" id="PRU01363"/>
    </source>
</evidence>
<dbReference type="GO" id="GO:0032259">
    <property type="term" value="P:methylation"/>
    <property type="evidence" value="ECO:0007669"/>
    <property type="project" value="UniProtKB-KW"/>
</dbReference>
<dbReference type="SMART" id="SM00823">
    <property type="entry name" value="PKS_PP"/>
    <property type="match status" value="2"/>
</dbReference>
<dbReference type="InterPro" id="IPR050091">
    <property type="entry name" value="PKS_NRPS_Biosynth_Enz"/>
</dbReference>
<dbReference type="PANTHER" id="PTHR43775:SF21">
    <property type="entry name" value="NON-REDUCING POLYKETIDE SYNTHASE AUSA-RELATED"/>
    <property type="match status" value="1"/>
</dbReference>
<feature type="domain" description="Ketosynthase family 3 (KS3)" evidence="10">
    <location>
        <begin position="366"/>
        <end position="781"/>
    </location>
</feature>
<dbReference type="Pfam" id="PF18558">
    <property type="entry name" value="HTH_51"/>
    <property type="match status" value="1"/>
</dbReference>
<evidence type="ECO:0000313" key="12">
    <source>
        <dbReference type="EMBL" id="QTA73096.1"/>
    </source>
</evidence>
<dbReference type="InterPro" id="IPR014031">
    <property type="entry name" value="Ketoacyl_synth_C"/>
</dbReference>
<feature type="active site" description="Proton acceptor; for dehydratase activity" evidence="7">
    <location>
        <position position="1311"/>
    </location>
</feature>
<evidence type="ECO:0000256" key="4">
    <source>
        <dbReference type="ARBA" id="ARBA00022603"/>
    </source>
</evidence>
<dbReference type="InterPro" id="IPR014030">
    <property type="entry name" value="Ketoacyl_synth_N"/>
</dbReference>
<dbReference type="GO" id="GO:0008236">
    <property type="term" value="F:serine-type peptidase activity"/>
    <property type="evidence" value="ECO:0007669"/>
    <property type="project" value="InterPro"/>
</dbReference>
<accession>A0A8A3WUJ5</accession>
<dbReference type="InterPro" id="IPR049900">
    <property type="entry name" value="PKS_mFAS_DH"/>
</dbReference>
<dbReference type="Gene3D" id="3.40.47.10">
    <property type="match status" value="1"/>
</dbReference>
<dbReference type="InterPro" id="IPR018201">
    <property type="entry name" value="Ketoacyl_synth_AS"/>
</dbReference>
<protein>
    <recommendedName>
        <fullName evidence="13">S-adenosyl-L-methionine-dependent N-methyltransferase</fullName>
    </recommendedName>
</protein>
<dbReference type="InterPro" id="IPR049492">
    <property type="entry name" value="BD-FAE-like_dom"/>
</dbReference>
<dbReference type="InterPro" id="IPR041068">
    <property type="entry name" value="HTH_51"/>
</dbReference>
<dbReference type="Gene3D" id="1.10.1200.10">
    <property type="entry name" value="ACP-like"/>
    <property type="match status" value="2"/>
</dbReference>
<feature type="domain" description="Carrier" evidence="9">
    <location>
        <begin position="1638"/>
        <end position="1712"/>
    </location>
</feature>
<dbReference type="SMART" id="SM00827">
    <property type="entry name" value="PKS_AT"/>
    <property type="match status" value="1"/>
</dbReference>
<dbReference type="InterPro" id="IPR036736">
    <property type="entry name" value="ACP-like_sf"/>
</dbReference>
<feature type="region of interest" description="N-terminal hotdog fold" evidence="7">
    <location>
        <begin position="1277"/>
        <end position="1408"/>
    </location>
</feature>
<dbReference type="SUPFAM" id="SSF47336">
    <property type="entry name" value="ACP-like"/>
    <property type="match status" value="2"/>
</dbReference>
<dbReference type="InterPro" id="IPR020806">
    <property type="entry name" value="PKS_PP-bd"/>
</dbReference>
<dbReference type="PROSITE" id="PS52019">
    <property type="entry name" value="PKS_MFAS_DH"/>
    <property type="match status" value="1"/>
</dbReference>
<comment type="pathway">
    <text evidence="1">Secondary metabolite biosynthesis; terpenoid biosynthesis.</text>
</comment>
<keyword evidence="5" id="KW-0808">Transferase</keyword>
<dbReference type="SUPFAM" id="SSF55048">
    <property type="entry name" value="Probable ACP-binding domain of malonyl-CoA ACP transacylase"/>
    <property type="match status" value="1"/>
</dbReference>
<evidence type="ECO:0000256" key="8">
    <source>
        <dbReference type="SAM" id="MobiDB-lite"/>
    </source>
</evidence>
<evidence type="ECO:0000259" key="9">
    <source>
        <dbReference type="PROSITE" id="PS50075"/>
    </source>
</evidence>
<evidence type="ECO:0000259" key="11">
    <source>
        <dbReference type="PROSITE" id="PS52019"/>
    </source>
</evidence>